<proteinExistence type="predicted"/>
<feature type="chain" id="PRO_5046298305" description="CopL family metal-binding regulatory protein" evidence="2">
    <location>
        <begin position="24"/>
        <end position="138"/>
    </location>
</feature>
<keyword evidence="2" id="KW-0732">Signal</keyword>
<evidence type="ECO:0000313" key="4">
    <source>
        <dbReference type="Proteomes" id="UP001501294"/>
    </source>
</evidence>
<comment type="caution">
    <text evidence="3">The sequence shown here is derived from an EMBL/GenBank/DDBJ whole genome shotgun (WGS) entry which is preliminary data.</text>
</comment>
<sequence length="138" mass="15099">MNSKAIRIILLLTLLSVAGQLTAFNQHCDMGSEPNNDKTAMTMSMSHSSMDHNSTDHSSVNHSPINHSKHDAEDVPAGETMPCCDMSSGCDMATCVAMMLASTAGQAEVYRQSSLINLYKPNFHSFELHSFYKPPIFS</sequence>
<accession>A0ABP8I850</accession>
<dbReference type="EMBL" id="BAABFU010000003">
    <property type="protein sequence ID" value="GAA4353228.1"/>
    <property type="molecule type" value="Genomic_DNA"/>
</dbReference>
<organism evidence="3 4">
    <name type="scientific">Kangiella taiwanensis</name>
    <dbReference type="NCBI Taxonomy" id="1079179"/>
    <lineage>
        <taxon>Bacteria</taxon>
        <taxon>Pseudomonadati</taxon>
        <taxon>Pseudomonadota</taxon>
        <taxon>Gammaproteobacteria</taxon>
        <taxon>Kangiellales</taxon>
        <taxon>Kangiellaceae</taxon>
        <taxon>Kangiella</taxon>
    </lineage>
</organism>
<protein>
    <recommendedName>
        <fullName evidence="5">CopL family metal-binding regulatory protein</fullName>
    </recommendedName>
</protein>
<evidence type="ECO:0000256" key="2">
    <source>
        <dbReference type="SAM" id="SignalP"/>
    </source>
</evidence>
<feature type="region of interest" description="Disordered" evidence="1">
    <location>
        <begin position="46"/>
        <end position="74"/>
    </location>
</feature>
<evidence type="ECO:0000256" key="1">
    <source>
        <dbReference type="SAM" id="MobiDB-lite"/>
    </source>
</evidence>
<reference evidence="4" key="1">
    <citation type="journal article" date="2019" name="Int. J. Syst. Evol. Microbiol.">
        <title>The Global Catalogue of Microorganisms (GCM) 10K type strain sequencing project: providing services to taxonomists for standard genome sequencing and annotation.</title>
        <authorList>
            <consortium name="The Broad Institute Genomics Platform"/>
            <consortium name="The Broad Institute Genome Sequencing Center for Infectious Disease"/>
            <person name="Wu L."/>
            <person name="Ma J."/>
        </authorList>
    </citation>
    <scope>NUCLEOTIDE SEQUENCE [LARGE SCALE GENOMIC DNA]</scope>
    <source>
        <strain evidence="4">JCM 17727</strain>
    </source>
</reference>
<keyword evidence="4" id="KW-1185">Reference proteome</keyword>
<evidence type="ECO:0000313" key="3">
    <source>
        <dbReference type="EMBL" id="GAA4353228.1"/>
    </source>
</evidence>
<dbReference type="RefSeq" id="WP_223579186.1">
    <property type="nucleotide sequence ID" value="NZ_BAABFU010000003.1"/>
</dbReference>
<name>A0ABP8I850_9GAMM</name>
<feature type="signal peptide" evidence="2">
    <location>
        <begin position="1"/>
        <end position="23"/>
    </location>
</feature>
<dbReference type="Proteomes" id="UP001501294">
    <property type="component" value="Unassembled WGS sequence"/>
</dbReference>
<evidence type="ECO:0008006" key="5">
    <source>
        <dbReference type="Google" id="ProtNLM"/>
    </source>
</evidence>
<gene>
    <name evidence="3" type="ORF">GCM10023150_21640</name>
</gene>